<sequence>MAARIFARVLPFLLPLGTSSGAPRPTLLVSFMTDVASVTIADALRRHAGPWEAADASGALWRAARPLGAPPVFLWQLEVRPVDADHIDAQFTALSNGPSPAEVLFLSRHVSSAGTASLCVHPIGNPRAELPAEHGGAPGVCVPPAPRLAALYRLLCEETAAERARAPEPDAFSFEPSFEATHHGPVLTQSAAAFVEIGSDATQWARADAGAVWARTLARALGLGACAEEAPCWSALGDAARAASTVVLVLGGGHYMPAAGDVAKAGTDGRLFIGHMLASYALDFTPRTTPELRADAAAIDVGMHAAPPSWQAAVDSAVHATRAAFPGAGELCALVPKKAFSAPDRAQLADYLARTHGVCAVFSKRDVISAHRGRVGRGEAAGGASAAAPSAATGE</sequence>
<reference evidence="3" key="1">
    <citation type="submission" date="2021-05" db="EMBL/GenBank/DDBJ databases">
        <title>The genome of the haptophyte Pavlova lutheri (Diacronema luteri, Pavlovales) - a model for lipid biosynthesis in eukaryotic algae.</title>
        <authorList>
            <person name="Hulatt C.J."/>
            <person name="Posewitz M.C."/>
        </authorList>
    </citation>
    <scope>NUCLEOTIDE SEQUENCE</scope>
    <source>
        <strain evidence="3">NIVA-4/92</strain>
    </source>
</reference>
<organism evidence="3 4">
    <name type="scientific">Diacronema lutheri</name>
    <name type="common">Unicellular marine alga</name>
    <name type="synonym">Monochrysis lutheri</name>
    <dbReference type="NCBI Taxonomy" id="2081491"/>
    <lineage>
        <taxon>Eukaryota</taxon>
        <taxon>Haptista</taxon>
        <taxon>Haptophyta</taxon>
        <taxon>Pavlovophyceae</taxon>
        <taxon>Pavlovales</taxon>
        <taxon>Pavlovaceae</taxon>
        <taxon>Diacronema</taxon>
    </lineage>
</organism>
<feature type="region of interest" description="Disordered" evidence="1">
    <location>
        <begin position="374"/>
        <end position="395"/>
    </location>
</feature>
<feature type="signal peptide" evidence="2">
    <location>
        <begin position="1"/>
        <end position="21"/>
    </location>
</feature>
<evidence type="ECO:0000256" key="1">
    <source>
        <dbReference type="SAM" id="MobiDB-lite"/>
    </source>
</evidence>
<dbReference type="Proteomes" id="UP000751190">
    <property type="component" value="Unassembled WGS sequence"/>
</dbReference>
<dbReference type="GO" id="GO:0051499">
    <property type="term" value="F:D-aminoacyl-tRNA deacylase activity"/>
    <property type="evidence" value="ECO:0007669"/>
    <property type="project" value="InterPro"/>
</dbReference>
<dbReference type="OMA" id="IGKPNNF"/>
<gene>
    <name evidence="3" type="ORF">KFE25_006638</name>
</gene>
<feature type="compositionally biased region" description="Low complexity" evidence="1">
    <location>
        <begin position="382"/>
        <end position="395"/>
    </location>
</feature>
<dbReference type="EMBL" id="JAGTXO010000005">
    <property type="protein sequence ID" value="KAG8467586.1"/>
    <property type="molecule type" value="Genomic_DNA"/>
</dbReference>
<accession>A0A8J6CDY4</accession>
<dbReference type="SUPFAM" id="SSF142535">
    <property type="entry name" value="AF0625-like"/>
    <property type="match status" value="1"/>
</dbReference>
<feature type="chain" id="PRO_5035220814" description="D-aminoacyl-tRNA deacylase" evidence="2">
    <location>
        <begin position="22"/>
        <end position="395"/>
    </location>
</feature>
<dbReference type="Gene3D" id="3.40.630.50">
    <property type="entry name" value="AF0625-like"/>
    <property type="match status" value="1"/>
</dbReference>
<name>A0A8J6CDY4_DIALT</name>
<keyword evidence="2" id="KW-0732">Signal</keyword>
<keyword evidence="4" id="KW-1185">Reference proteome</keyword>
<comment type="caution">
    <text evidence="3">The sequence shown here is derived from an EMBL/GenBank/DDBJ whole genome shotgun (WGS) entry which is preliminary data.</text>
</comment>
<dbReference type="Gene3D" id="3.40.50.10700">
    <property type="entry name" value="AF0625-like"/>
    <property type="match status" value="1"/>
</dbReference>
<evidence type="ECO:0000313" key="3">
    <source>
        <dbReference type="EMBL" id="KAG8467586.1"/>
    </source>
</evidence>
<evidence type="ECO:0000313" key="4">
    <source>
        <dbReference type="Proteomes" id="UP000751190"/>
    </source>
</evidence>
<protein>
    <recommendedName>
        <fullName evidence="5">D-aminoacyl-tRNA deacylase</fullName>
    </recommendedName>
</protein>
<proteinExistence type="predicted"/>
<dbReference type="Pfam" id="PF04414">
    <property type="entry name" value="tRNA_deacylase"/>
    <property type="match status" value="1"/>
</dbReference>
<dbReference type="PANTHER" id="PTHR34667:SF1">
    <property type="entry name" value="D-AMINOACYL-TRNA DEACYLASE"/>
    <property type="match status" value="1"/>
</dbReference>
<dbReference type="PANTHER" id="PTHR34667">
    <property type="entry name" value="D-AMINOACYL-TRNA DEACYLASE"/>
    <property type="match status" value="1"/>
</dbReference>
<evidence type="ECO:0000256" key="2">
    <source>
        <dbReference type="SAM" id="SignalP"/>
    </source>
</evidence>
<dbReference type="OrthoDB" id="192183at2759"/>
<dbReference type="AlphaFoldDB" id="A0A8J6CDY4"/>
<evidence type="ECO:0008006" key="5">
    <source>
        <dbReference type="Google" id="ProtNLM"/>
    </source>
</evidence>
<dbReference type="InterPro" id="IPR007508">
    <property type="entry name" value="DtdA"/>
</dbReference>